<dbReference type="Proteomes" id="UP000694941">
    <property type="component" value="Unplaced"/>
</dbReference>
<gene>
    <name evidence="12" type="primary">LOC106458434</name>
</gene>
<dbReference type="GeneID" id="106458434"/>
<evidence type="ECO:0000259" key="10">
    <source>
        <dbReference type="PROSITE" id="PS50262"/>
    </source>
</evidence>
<dbReference type="PANTHER" id="PTHR45695:SF9">
    <property type="entry name" value="LEUCOKININ RECEPTOR"/>
    <property type="match status" value="1"/>
</dbReference>
<dbReference type="Gene3D" id="1.20.1070.10">
    <property type="entry name" value="Rhodopsin 7-helix transmembrane proteins"/>
    <property type="match status" value="1"/>
</dbReference>
<keyword evidence="6 9" id="KW-0472">Membrane</keyword>
<dbReference type="PANTHER" id="PTHR45695">
    <property type="entry name" value="LEUCOKININ RECEPTOR-RELATED"/>
    <property type="match status" value="1"/>
</dbReference>
<evidence type="ECO:0000256" key="5">
    <source>
        <dbReference type="ARBA" id="ARBA00023040"/>
    </source>
</evidence>
<keyword evidence="11" id="KW-1185">Reference proteome</keyword>
<dbReference type="RefSeq" id="XP_013773401.1">
    <property type="nucleotide sequence ID" value="XM_013917947.1"/>
</dbReference>
<keyword evidence="7" id="KW-0675">Receptor</keyword>
<evidence type="ECO:0000313" key="11">
    <source>
        <dbReference type="Proteomes" id="UP000694941"/>
    </source>
</evidence>
<accession>A0ABM1B2D9</accession>
<feature type="transmembrane region" description="Helical" evidence="9">
    <location>
        <begin position="136"/>
        <end position="154"/>
    </location>
</feature>
<evidence type="ECO:0000256" key="3">
    <source>
        <dbReference type="ARBA" id="ARBA00022692"/>
    </source>
</evidence>
<feature type="transmembrane region" description="Helical" evidence="9">
    <location>
        <begin position="84"/>
        <end position="108"/>
    </location>
</feature>
<keyword evidence="8" id="KW-0807">Transducer</keyword>
<proteinExistence type="inferred from homology"/>
<organism evidence="11 12">
    <name type="scientific">Limulus polyphemus</name>
    <name type="common">Atlantic horseshoe crab</name>
    <dbReference type="NCBI Taxonomy" id="6850"/>
    <lineage>
        <taxon>Eukaryota</taxon>
        <taxon>Metazoa</taxon>
        <taxon>Ecdysozoa</taxon>
        <taxon>Arthropoda</taxon>
        <taxon>Chelicerata</taxon>
        <taxon>Merostomata</taxon>
        <taxon>Xiphosura</taxon>
        <taxon>Limulidae</taxon>
        <taxon>Limulus</taxon>
    </lineage>
</organism>
<evidence type="ECO:0000256" key="6">
    <source>
        <dbReference type="ARBA" id="ARBA00023136"/>
    </source>
</evidence>
<evidence type="ECO:0000256" key="9">
    <source>
        <dbReference type="SAM" id="Phobius"/>
    </source>
</evidence>
<comment type="subcellular location">
    <subcellularLocation>
        <location evidence="1">Membrane</location>
        <topology evidence="1">Multi-pass membrane protein</topology>
    </subcellularLocation>
</comment>
<feature type="transmembrane region" description="Helical" evidence="9">
    <location>
        <begin position="193"/>
        <end position="213"/>
    </location>
</feature>
<feature type="domain" description="G-protein coupled receptors family 1 profile" evidence="10">
    <location>
        <begin position="1"/>
        <end position="161"/>
    </location>
</feature>
<dbReference type="PROSITE" id="PS50262">
    <property type="entry name" value="G_PROTEIN_RECEP_F1_2"/>
    <property type="match status" value="1"/>
</dbReference>
<keyword evidence="5" id="KW-0297">G-protein coupled receptor</keyword>
<dbReference type="InterPro" id="IPR017452">
    <property type="entry name" value="GPCR_Rhodpsn_7TM"/>
</dbReference>
<dbReference type="PRINTS" id="PR00237">
    <property type="entry name" value="GPCRRHODOPSN"/>
</dbReference>
<comment type="similarity">
    <text evidence="2">Belongs to the G-protein coupled receptor 1 family.</text>
</comment>
<feature type="transmembrane region" description="Helical" evidence="9">
    <location>
        <begin position="34"/>
        <end position="51"/>
    </location>
</feature>
<protein>
    <submittedName>
        <fullName evidence="12">Tachykinin-like peptides receptor 99D</fullName>
    </submittedName>
</protein>
<evidence type="ECO:0000256" key="8">
    <source>
        <dbReference type="ARBA" id="ARBA00023224"/>
    </source>
</evidence>
<keyword evidence="3 9" id="KW-0812">Transmembrane</keyword>
<name>A0ABM1B2D9_LIMPO</name>
<dbReference type="SUPFAM" id="SSF81321">
    <property type="entry name" value="Family A G protein-coupled receptor-like"/>
    <property type="match status" value="1"/>
</dbReference>
<evidence type="ECO:0000313" key="12">
    <source>
        <dbReference type="RefSeq" id="XP_013773401.1"/>
    </source>
</evidence>
<dbReference type="InterPro" id="IPR000276">
    <property type="entry name" value="GPCR_Rhodpsn"/>
</dbReference>
<evidence type="ECO:0000256" key="4">
    <source>
        <dbReference type="ARBA" id="ARBA00022989"/>
    </source>
</evidence>
<evidence type="ECO:0000256" key="2">
    <source>
        <dbReference type="ARBA" id="ARBA00010663"/>
    </source>
</evidence>
<reference evidence="12" key="1">
    <citation type="submission" date="2025-08" db="UniProtKB">
        <authorList>
            <consortium name="RefSeq"/>
        </authorList>
    </citation>
    <scope>IDENTIFICATION</scope>
    <source>
        <tissue evidence="12">Muscle</tissue>
    </source>
</reference>
<keyword evidence="4 9" id="KW-1133">Transmembrane helix</keyword>
<evidence type="ECO:0000256" key="1">
    <source>
        <dbReference type="ARBA" id="ARBA00004141"/>
    </source>
</evidence>
<evidence type="ECO:0000256" key="7">
    <source>
        <dbReference type="ARBA" id="ARBA00023170"/>
    </source>
</evidence>
<dbReference type="CDD" id="cd00637">
    <property type="entry name" value="7tm_classA_rhodopsin-like"/>
    <property type="match status" value="1"/>
</dbReference>
<dbReference type="Pfam" id="PF00001">
    <property type="entry name" value="7tm_1"/>
    <property type="match status" value="1"/>
</dbReference>
<sequence>MAVFNSIFSVVAIALDRHNAIVRPLKGTFTNQRALRYVALIWIMGFVYSFPKYVVATVRHYQTKAMMNISDQEVLDHCMFGQEVALGLNFLDVVVVYLLPLGTVTLLYSRAVRVLRQCDHNNTPHLQVLNGRRRRAIKMIIIITIMFGISWLPYHVLSIVSHDPFRGMSSVMTENLSKDFDERQTVRNETTVLMNKMITLDIAFMTVFWYYIIRRFDAIGAKLQEKSFDLSTAIRLISSLKEYVNLLCEEFNRIEIKTHQLSNIVEEQLRNEISRKRKIKLENHETSEGEISLSGIQKFHGENIYIDS</sequence>